<evidence type="ECO:0000256" key="13">
    <source>
        <dbReference type="SAM" id="Phobius"/>
    </source>
</evidence>
<evidence type="ECO:0000256" key="5">
    <source>
        <dbReference type="ARBA" id="ARBA00022475"/>
    </source>
</evidence>
<keyword evidence="4" id="KW-0050">Antiport</keyword>
<feature type="transmembrane region" description="Helical" evidence="13">
    <location>
        <begin position="20"/>
        <end position="39"/>
    </location>
</feature>
<evidence type="ECO:0000256" key="2">
    <source>
        <dbReference type="ARBA" id="ARBA00005551"/>
    </source>
</evidence>
<dbReference type="AlphaFoldDB" id="A0A154L660"/>
<evidence type="ECO:0000256" key="6">
    <source>
        <dbReference type="ARBA" id="ARBA00022519"/>
    </source>
</evidence>
<keyword evidence="5" id="KW-1003">Cell membrane</keyword>
<sequence length="613" mass="66334">MAKNHIKHEDNDKMAVIEGGFLHTAVLFLGAAVFAVPIFKKLRLGSVLGYLCAGALIGPFGLALIAEPEEVLHFAEFGVVLLLFIIGLELRPQRLWAMKGEIFGLGLMQVVVTAALLYAVLIAFDWPWQQAVIAALALSLSSTAFALQILEEKGTLNSDHGNTAFSILLFQDLAIVPLIALVAWLSPTSDGGEAGTDWIYIAKTIGAIALVIGAGKYLLNPFFRIIALTRAQEIFTSAALLLVIGAALLMQAVGLSMALGAFLVGVMLADSEYRHQLETDIEPFRGILLGLFFIAVGMSVNWPLVANNIGIVLASVAGLMAIKGIVVYGLCRIFRKCHATAWRAAITIPQGGEFAFVLFSMAASLAVISATRANLLTAIVTLSMAATPLVGAIAEKLSAKLRKDDQPDVDGIEMAELQSVIIVGFGRFGQIISRVMAARGINATAIDNDPKRIQMASLYGNKVYFGDVRRSDVLATAGAANADLICLCINDREATRQAAKYISELFPKPKLLVRVYDRNHALDLMEIGLGVEQLYRETFDAGVSMARHGLSMLETEHDVIDQIADEFRRRDIDMLHAQVAEGRIAGMAKVHESYQLDRNDARTNKDDPAMSRL</sequence>
<dbReference type="FunFam" id="3.40.50.720:FF:000036">
    <property type="entry name" value="Glutathione-regulated potassium-efflux system protein KefB"/>
    <property type="match status" value="1"/>
</dbReference>
<comment type="caution">
    <text evidence="15">The sequence shown here is derived from an EMBL/GenBank/DDBJ whole genome shotgun (WGS) entry which is preliminary data.</text>
</comment>
<comment type="similarity">
    <text evidence="2">Belongs to the monovalent cation:proton antiporter 2 (CPA2) transporter (TC 2.A.37) family.</text>
</comment>
<feature type="transmembrane region" description="Helical" evidence="13">
    <location>
        <begin position="71"/>
        <end position="90"/>
    </location>
</feature>
<evidence type="ECO:0000259" key="14">
    <source>
        <dbReference type="PROSITE" id="PS51201"/>
    </source>
</evidence>
<dbReference type="PANTHER" id="PTHR46157:SF8">
    <property type="entry name" value="GLUTATHIONE-REGULATED POTASSIUM-EFFLUX SYSTEM PROTEIN"/>
    <property type="match status" value="1"/>
</dbReference>
<reference evidence="15 16" key="1">
    <citation type="submission" date="2015-12" db="EMBL/GenBank/DDBJ databases">
        <title>Genome sequence of Thalassospira lucentensis MCCC 1A02072.</title>
        <authorList>
            <person name="Lu L."/>
            <person name="Lai Q."/>
            <person name="Shao Z."/>
            <person name="Qian P."/>
        </authorList>
    </citation>
    <scope>NUCLEOTIDE SEQUENCE [LARGE SCALE GENOMIC DNA]</scope>
    <source>
        <strain evidence="15 16">MCCC 1A02072</strain>
    </source>
</reference>
<dbReference type="FunFam" id="1.20.1530.20:FF:000001">
    <property type="entry name" value="Glutathione-regulated potassium-efflux system protein KefB"/>
    <property type="match status" value="1"/>
</dbReference>
<dbReference type="InterPro" id="IPR038770">
    <property type="entry name" value="Na+/solute_symporter_sf"/>
</dbReference>
<proteinExistence type="inferred from homology"/>
<dbReference type="PROSITE" id="PS51201">
    <property type="entry name" value="RCK_N"/>
    <property type="match status" value="1"/>
</dbReference>
<keyword evidence="8 13" id="KW-0812">Transmembrane</keyword>
<feature type="transmembrane region" description="Helical" evidence="13">
    <location>
        <begin position="102"/>
        <end position="124"/>
    </location>
</feature>
<dbReference type="GO" id="GO:0015297">
    <property type="term" value="F:antiporter activity"/>
    <property type="evidence" value="ECO:0007669"/>
    <property type="project" value="UniProtKB-KW"/>
</dbReference>
<dbReference type="Pfam" id="PF02254">
    <property type="entry name" value="TrkA_N"/>
    <property type="match status" value="1"/>
</dbReference>
<protein>
    <recommendedName>
        <fullName evidence="14">RCK N-terminal domain-containing protein</fullName>
    </recommendedName>
</protein>
<evidence type="ECO:0000256" key="3">
    <source>
        <dbReference type="ARBA" id="ARBA00022448"/>
    </source>
</evidence>
<keyword evidence="11" id="KW-0406">Ion transport</keyword>
<keyword evidence="3" id="KW-0813">Transport</keyword>
<feature type="transmembrane region" description="Helical" evidence="13">
    <location>
        <begin position="130"/>
        <end position="150"/>
    </location>
</feature>
<feature type="domain" description="RCK N-terminal" evidence="14">
    <location>
        <begin position="417"/>
        <end position="535"/>
    </location>
</feature>
<dbReference type="Gene3D" id="3.40.50.720">
    <property type="entry name" value="NAD(P)-binding Rossmann-like Domain"/>
    <property type="match status" value="1"/>
</dbReference>
<keyword evidence="7" id="KW-0633">Potassium transport</keyword>
<dbReference type="Pfam" id="PF00999">
    <property type="entry name" value="Na_H_Exchanger"/>
    <property type="match status" value="1"/>
</dbReference>
<evidence type="ECO:0000256" key="4">
    <source>
        <dbReference type="ARBA" id="ARBA00022449"/>
    </source>
</evidence>
<keyword evidence="6" id="KW-0997">Cell inner membrane</keyword>
<feature type="transmembrane region" description="Helical" evidence="13">
    <location>
        <begin position="285"/>
        <end position="305"/>
    </location>
</feature>
<dbReference type="Proteomes" id="UP000076335">
    <property type="component" value="Unassembled WGS sequence"/>
</dbReference>
<dbReference type="NCBIfam" id="TIGR00932">
    <property type="entry name" value="2a37"/>
    <property type="match status" value="1"/>
</dbReference>
<dbReference type="GO" id="GO:0006813">
    <property type="term" value="P:potassium ion transport"/>
    <property type="evidence" value="ECO:0007669"/>
    <property type="project" value="UniProtKB-KW"/>
</dbReference>
<evidence type="ECO:0000256" key="1">
    <source>
        <dbReference type="ARBA" id="ARBA00004429"/>
    </source>
</evidence>
<dbReference type="GO" id="GO:0005886">
    <property type="term" value="C:plasma membrane"/>
    <property type="evidence" value="ECO:0007669"/>
    <property type="project" value="UniProtKB-SubCell"/>
</dbReference>
<keyword evidence="9" id="KW-0630">Potassium</keyword>
<dbReference type="PANTHER" id="PTHR46157">
    <property type="entry name" value="K(+) EFFLUX ANTIPORTER 3, CHLOROPLASTIC"/>
    <property type="match status" value="1"/>
</dbReference>
<comment type="subcellular location">
    <subcellularLocation>
        <location evidence="1">Cell inner membrane</location>
        <topology evidence="1">Multi-pass membrane protein</topology>
    </subcellularLocation>
</comment>
<organism evidence="15 16">
    <name type="scientific">Thalassospira lucentensis</name>
    <dbReference type="NCBI Taxonomy" id="168935"/>
    <lineage>
        <taxon>Bacteria</taxon>
        <taxon>Pseudomonadati</taxon>
        <taxon>Pseudomonadota</taxon>
        <taxon>Alphaproteobacteria</taxon>
        <taxon>Rhodospirillales</taxon>
        <taxon>Thalassospiraceae</taxon>
        <taxon>Thalassospira</taxon>
    </lineage>
</organism>
<evidence type="ECO:0000256" key="7">
    <source>
        <dbReference type="ARBA" id="ARBA00022538"/>
    </source>
</evidence>
<evidence type="ECO:0000313" key="16">
    <source>
        <dbReference type="Proteomes" id="UP000076335"/>
    </source>
</evidence>
<dbReference type="GO" id="GO:1902600">
    <property type="term" value="P:proton transmembrane transport"/>
    <property type="evidence" value="ECO:0007669"/>
    <property type="project" value="InterPro"/>
</dbReference>
<name>A0A154L660_9PROT</name>
<dbReference type="GO" id="GO:0008324">
    <property type="term" value="F:monoatomic cation transmembrane transporter activity"/>
    <property type="evidence" value="ECO:0007669"/>
    <property type="project" value="InterPro"/>
</dbReference>
<keyword evidence="12 13" id="KW-0472">Membrane</keyword>
<evidence type="ECO:0000313" key="15">
    <source>
        <dbReference type="EMBL" id="KZB65655.1"/>
    </source>
</evidence>
<feature type="transmembrane region" description="Helical" evidence="13">
    <location>
        <begin position="352"/>
        <end position="369"/>
    </location>
</feature>
<gene>
    <name evidence="15" type="ORF">AUP42_16920</name>
</gene>
<dbReference type="InterPro" id="IPR004771">
    <property type="entry name" value="K/H_exchanger"/>
</dbReference>
<feature type="transmembrane region" description="Helical" evidence="13">
    <location>
        <begin position="198"/>
        <end position="219"/>
    </location>
</feature>
<dbReference type="InterPro" id="IPR006153">
    <property type="entry name" value="Cation/H_exchanger_TM"/>
</dbReference>
<dbReference type="EMBL" id="LPVY01000008">
    <property type="protein sequence ID" value="KZB65655.1"/>
    <property type="molecule type" value="Genomic_DNA"/>
</dbReference>
<evidence type="ECO:0000256" key="11">
    <source>
        <dbReference type="ARBA" id="ARBA00023065"/>
    </source>
</evidence>
<feature type="transmembrane region" description="Helical" evidence="13">
    <location>
        <begin position="46"/>
        <end position="65"/>
    </location>
</feature>
<evidence type="ECO:0000256" key="8">
    <source>
        <dbReference type="ARBA" id="ARBA00022692"/>
    </source>
</evidence>
<dbReference type="InterPro" id="IPR003148">
    <property type="entry name" value="RCK_N"/>
</dbReference>
<dbReference type="InterPro" id="IPR036291">
    <property type="entry name" value="NAD(P)-bd_dom_sf"/>
</dbReference>
<accession>A0A154L660</accession>
<dbReference type="SUPFAM" id="SSF51735">
    <property type="entry name" value="NAD(P)-binding Rossmann-fold domains"/>
    <property type="match status" value="1"/>
</dbReference>
<dbReference type="Gene3D" id="1.20.1530.20">
    <property type="match status" value="1"/>
</dbReference>
<evidence type="ECO:0000256" key="9">
    <source>
        <dbReference type="ARBA" id="ARBA00022958"/>
    </source>
</evidence>
<feature type="transmembrane region" description="Helical" evidence="13">
    <location>
        <begin position="162"/>
        <end position="186"/>
    </location>
</feature>
<evidence type="ECO:0000256" key="10">
    <source>
        <dbReference type="ARBA" id="ARBA00022989"/>
    </source>
</evidence>
<evidence type="ECO:0000256" key="12">
    <source>
        <dbReference type="ARBA" id="ARBA00023136"/>
    </source>
</evidence>
<feature type="transmembrane region" description="Helical" evidence="13">
    <location>
        <begin position="375"/>
        <end position="394"/>
    </location>
</feature>
<keyword evidence="10 13" id="KW-1133">Transmembrane helix</keyword>
<feature type="transmembrane region" description="Helical" evidence="13">
    <location>
        <begin position="311"/>
        <end position="331"/>
    </location>
</feature>